<name>A0AAD2HF07_9AGAR</name>
<dbReference type="AlphaFoldDB" id="A0AAD2HF07"/>
<accession>A0AAD2HF07</accession>
<sequence length="223" mass="24742">MKLPDDCMRLGHLVLELVLDLGCHSLPLAGPRGVVLAFGLVLLLQIRLQSFEELLALCFQSLKGTADSSADIVDLRHTLLAHRHEHLAKVFPLFLCHLGQSLSGTCHATFNISPILDSLASLDSCLLSLHSRFNFGKFLRRVVRFIRFGYWRLRLLNETNVIQERKEFGVLLLLGNNNSLGLGSGSFDWRALVDDFGGQVSFGFGCGDSVGDFFNECRLHAMG</sequence>
<comment type="caution">
    <text evidence="1">The sequence shown here is derived from an EMBL/GenBank/DDBJ whole genome shotgun (WGS) entry which is preliminary data.</text>
</comment>
<keyword evidence="2" id="KW-1185">Reference proteome</keyword>
<protein>
    <submittedName>
        <fullName evidence="1">Uncharacterized protein</fullName>
    </submittedName>
</protein>
<dbReference type="EMBL" id="CAVNYO010000399">
    <property type="protein sequence ID" value="CAK5273723.1"/>
    <property type="molecule type" value="Genomic_DNA"/>
</dbReference>
<evidence type="ECO:0000313" key="1">
    <source>
        <dbReference type="EMBL" id="CAK5273723.1"/>
    </source>
</evidence>
<reference evidence="1" key="1">
    <citation type="submission" date="2023-11" db="EMBL/GenBank/DDBJ databases">
        <authorList>
            <person name="De Vega J J."/>
            <person name="De Vega J J."/>
        </authorList>
    </citation>
    <scope>NUCLEOTIDE SEQUENCE</scope>
</reference>
<proteinExistence type="predicted"/>
<gene>
    <name evidence="1" type="ORF">MYCIT1_LOCUS20382</name>
</gene>
<evidence type="ECO:0000313" key="2">
    <source>
        <dbReference type="Proteomes" id="UP001295794"/>
    </source>
</evidence>
<organism evidence="1 2">
    <name type="scientific">Mycena citricolor</name>
    <dbReference type="NCBI Taxonomy" id="2018698"/>
    <lineage>
        <taxon>Eukaryota</taxon>
        <taxon>Fungi</taxon>
        <taxon>Dikarya</taxon>
        <taxon>Basidiomycota</taxon>
        <taxon>Agaricomycotina</taxon>
        <taxon>Agaricomycetes</taxon>
        <taxon>Agaricomycetidae</taxon>
        <taxon>Agaricales</taxon>
        <taxon>Marasmiineae</taxon>
        <taxon>Mycenaceae</taxon>
        <taxon>Mycena</taxon>
    </lineage>
</organism>
<dbReference type="Proteomes" id="UP001295794">
    <property type="component" value="Unassembled WGS sequence"/>
</dbReference>